<comment type="caution">
    <text evidence="1">The sequence shown here is derived from an EMBL/GenBank/DDBJ whole genome shotgun (WGS) entry which is preliminary data.</text>
</comment>
<dbReference type="SUPFAM" id="SSF160631">
    <property type="entry name" value="SMI1/KNR4-like"/>
    <property type="match status" value="1"/>
</dbReference>
<dbReference type="Proteomes" id="UP001183410">
    <property type="component" value="Unassembled WGS sequence"/>
</dbReference>
<evidence type="ECO:0008006" key="3">
    <source>
        <dbReference type="Google" id="ProtNLM"/>
    </source>
</evidence>
<gene>
    <name evidence="1" type="ORF">RM844_22935</name>
</gene>
<dbReference type="EMBL" id="JAVREO010000015">
    <property type="protein sequence ID" value="MDT0269147.1"/>
    <property type="molecule type" value="Genomic_DNA"/>
</dbReference>
<dbReference type="InterPro" id="IPR037883">
    <property type="entry name" value="Knr4/Smi1-like_sf"/>
</dbReference>
<sequence>MGARGRRTLLVDSRGDSVTSSGLAQLVEAAGLGGGAAFDWAAAERRLRMRVPRDYRRLLDAGGHGLWFDHLVLFAPGDRYGARDLLDGDGVFADLQLFWADDPGYRPAGLADGDRLIAWAGTGIGATLYWLVSAEADGDGHPLYVESADGDQWERFDLTTTDFLAGVLRGTVRSELLSAHFLDVGRVFRPYADFGSEPA</sequence>
<evidence type="ECO:0000313" key="1">
    <source>
        <dbReference type="EMBL" id="MDT0269147.1"/>
    </source>
</evidence>
<organism evidence="1 2">
    <name type="scientific">Streptomyces chisholmiae</name>
    <dbReference type="NCBI Taxonomy" id="3075540"/>
    <lineage>
        <taxon>Bacteria</taxon>
        <taxon>Bacillati</taxon>
        <taxon>Actinomycetota</taxon>
        <taxon>Actinomycetes</taxon>
        <taxon>Kitasatosporales</taxon>
        <taxon>Streptomycetaceae</taxon>
        <taxon>Streptomyces</taxon>
    </lineage>
</organism>
<keyword evidence="2" id="KW-1185">Reference proteome</keyword>
<accession>A0ABU2JW02</accession>
<evidence type="ECO:0000313" key="2">
    <source>
        <dbReference type="Proteomes" id="UP001183410"/>
    </source>
</evidence>
<proteinExistence type="predicted"/>
<dbReference type="RefSeq" id="WP_311669237.1">
    <property type="nucleotide sequence ID" value="NZ_JAVREO010000015.1"/>
</dbReference>
<protein>
    <recommendedName>
        <fullName evidence="3">SMI1/KNR4 family protein</fullName>
    </recommendedName>
</protein>
<reference evidence="2" key="1">
    <citation type="submission" date="2023-07" db="EMBL/GenBank/DDBJ databases">
        <title>30 novel species of actinomycetes from the DSMZ collection.</title>
        <authorList>
            <person name="Nouioui I."/>
        </authorList>
    </citation>
    <scope>NUCLEOTIDE SEQUENCE [LARGE SCALE GENOMIC DNA]</scope>
    <source>
        <strain evidence="2">DSM 44915</strain>
    </source>
</reference>
<name>A0ABU2JW02_9ACTN</name>